<dbReference type="InParanoid" id="A0A401GQI4"/>
<protein>
    <submittedName>
        <fullName evidence="4">Protein bem46</fullName>
    </submittedName>
</protein>
<comment type="caution">
    <text evidence="4">The sequence shown here is derived from an EMBL/GenBank/DDBJ whole genome shotgun (WGS) entry which is preliminary data.</text>
</comment>
<dbReference type="PANTHER" id="PTHR12277:SF81">
    <property type="entry name" value="PROTEIN ABHD13"/>
    <property type="match status" value="1"/>
</dbReference>
<name>A0A401GQI4_9APHY</name>
<dbReference type="InterPro" id="IPR029058">
    <property type="entry name" value="AB_hydrolase_fold"/>
</dbReference>
<evidence type="ECO:0000313" key="4">
    <source>
        <dbReference type="EMBL" id="GBE84487.1"/>
    </source>
</evidence>
<dbReference type="AlphaFoldDB" id="A0A401GQI4"/>
<keyword evidence="2" id="KW-0472">Membrane</keyword>
<dbReference type="PANTHER" id="PTHR12277">
    <property type="entry name" value="ALPHA/BETA HYDROLASE DOMAIN-CONTAINING PROTEIN"/>
    <property type="match status" value="1"/>
</dbReference>
<feature type="transmembrane region" description="Helical" evidence="2">
    <location>
        <begin position="20"/>
        <end position="41"/>
    </location>
</feature>
<evidence type="ECO:0000259" key="3">
    <source>
        <dbReference type="Pfam" id="PF00561"/>
    </source>
</evidence>
<evidence type="ECO:0000313" key="5">
    <source>
        <dbReference type="Proteomes" id="UP000287166"/>
    </source>
</evidence>
<dbReference type="Proteomes" id="UP000287166">
    <property type="component" value="Unassembled WGS sequence"/>
</dbReference>
<reference evidence="4 5" key="1">
    <citation type="journal article" date="2018" name="Sci. Rep.">
        <title>Genome sequence of the cauliflower mushroom Sparassis crispa (Hanabiratake) and its association with beneficial usage.</title>
        <authorList>
            <person name="Kiyama R."/>
            <person name="Furutani Y."/>
            <person name="Kawaguchi K."/>
            <person name="Nakanishi T."/>
        </authorList>
    </citation>
    <scope>NUCLEOTIDE SEQUENCE [LARGE SCALE GENOMIC DNA]</scope>
</reference>
<dbReference type="Gene3D" id="3.40.50.1820">
    <property type="entry name" value="alpha/beta hydrolase"/>
    <property type="match status" value="1"/>
</dbReference>
<dbReference type="OrthoDB" id="10249433at2759"/>
<dbReference type="Pfam" id="PF00561">
    <property type="entry name" value="Abhydrolase_1"/>
    <property type="match status" value="1"/>
</dbReference>
<dbReference type="InterPro" id="IPR000073">
    <property type="entry name" value="AB_hydrolase_1"/>
</dbReference>
<keyword evidence="5" id="KW-1185">Reference proteome</keyword>
<dbReference type="RefSeq" id="XP_027615400.1">
    <property type="nucleotide sequence ID" value="XM_027759599.1"/>
</dbReference>
<proteinExistence type="predicted"/>
<evidence type="ECO:0000256" key="1">
    <source>
        <dbReference type="SAM" id="MobiDB-lite"/>
    </source>
</evidence>
<sequence length="355" mass="38569">MSDNASNTFVSNLLPTIESFAKGTIATAAGLSTVGFGLLFFGQNYLIYPSAFPPGSRVEVPTPTDFGLPYQGLELLTPDDVKLRCYLLVQRKELSHLGGAAEVSGNGQETDEEFAASRPTVMMFHGNGGNVGHRIPLAKVFYAKMRCNVLMLSYRGYGHSEGSPSEKGIRTDAQCALDYVTSHSVLSRTPVILYGQSIGGAVSIDLASRNPHVIRALILENTFLSLPRLVPNTFPILGPLSFLCHQKWDSASMAPLIPAETPMLMLSGTHDEVVPPEHMRLLWEIVQQRIPGGRRADGTPVQDAEEAKKVDPSPGYSRFVEFDGGTHNDTCVQPGYWTTVAEFVAGLGESSRIVW</sequence>
<evidence type="ECO:0000256" key="2">
    <source>
        <dbReference type="SAM" id="Phobius"/>
    </source>
</evidence>
<dbReference type="GO" id="GO:0016020">
    <property type="term" value="C:membrane"/>
    <property type="evidence" value="ECO:0007669"/>
    <property type="project" value="TreeGrafter"/>
</dbReference>
<dbReference type="STRING" id="139825.A0A401GQI4"/>
<dbReference type="GO" id="GO:0008474">
    <property type="term" value="F:palmitoyl-(protein) hydrolase activity"/>
    <property type="evidence" value="ECO:0007669"/>
    <property type="project" value="TreeGrafter"/>
</dbReference>
<keyword evidence="2" id="KW-0812">Transmembrane</keyword>
<feature type="region of interest" description="Disordered" evidence="1">
    <location>
        <begin position="293"/>
        <end position="312"/>
    </location>
</feature>
<dbReference type="GeneID" id="38781404"/>
<feature type="domain" description="AB hydrolase-1" evidence="3">
    <location>
        <begin position="119"/>
        <end position="229"/>
    </location>
</feature>
<dbReference type="SUPFAM" id="SSF53474">
    <property type="entry name" value="alpha/beta-Hydrolases"/>
    <property type="match status" value="1"/>
</dbReference>
<gene>
    <name evidence="4" type="ORF">SCP_0604660</name>
</gene>
<keyword evidence="2" id="KW-1133">Transmembrane helix</keyword>
<accession>A0A401GQI4</accession>
<organism evidence="4 5">
    <name type="scientific">Sparassis crispa</name>
    <dbReference type="NCBI Taxonomy" id="139825"/>
    <lineage>
        <taxon>Eukaryota</taxon>
        <taxon>Fungi</taxon>
        <taxon>Dikarya</taxon>
        <taxon>Basidiomycota</taxon>
        <taxon>Agaricomycotina</taxon>
        <taxon>Agaricomycetes</taxon>
        <taxon>Polyporales</taxon>
        <taxon>Sparassidaceae</taxon>
        <taxon>Sparassis</taxon>
    </lineage>
</organism>
<dbReference type="FunCoup" id="A0A401GQI4">
    <property type="interactions" value="161"/>
</dbReference>
<dbReference type="EMBL" id="BFAD01000006">
    <property type="protein sequence ID" value="GBE84487.1"/>
    <property type="molecule type" value="Genomic_DNA"/>
</dbReference>